<comment type="caution">
    <text evidence="1">The sequence shown here is derived from an EMBL/GenBank/DDBJ whole genome shotgun (WGS) entry which is preliminary data.</text>
</comment>
<feature type="non-terminal residue" evidence="1">
    <location>
        <position position="54"/>
    </location>
</feature>
<name>A0ABD0P5M5_CIRMR</name>
<sequence length="54" mass="6184">SSCELRAEYLCLEKGGQSWLEDPTPWLFLNLILELSEEDEELSAFIRSTAAYDT</sequence>
<reference evidence="1 2" key="1">
    <citation type="submission" date="2024-05" db="EMBL/GenBank/DDBJ databases">
        <title>Genome sequencing and assembly of Indian major carp, Cirrhinus mrigala (Hamilton, 1822).</title>
        <authorList>
            <person name="Mohindra V."/>
            <person name="Chowdhury L.M."/>
            <person name="Lal K."/>
            <person name="Jena J.K."/>
        </authorList>
    </citation>
    <scope>NUCLEOTIDE SEQUENCE [LARGE SCALE GENOMIC DNA]</scope>
    <source>
        <strain evidence="1">CM1030</strain>
        <tissue evidence="1">Blood</tissue>
    </source>
</reference>
<dbReference type="Proteomes" id="UP001529510">
    <property type="component" value="Unassembled WGS sequence"/>
</dbReference>
<dbReference type="EMBL" id="JAMKFB020000018">
    <property type="protein sequence ID" value="KAL0168881.1"/>
    <property type="molecule type" value="Genomic_DNA"/>
</dbReference>
<organism evidence="1 2">
    <name type="scientific">Cirrhinus mrigala</name>
    <name type="common">Mrigala</name>
    <dbReference type="NCBI Taxonomy" id="683832"/>
    <lineage>
        <taxon>Eukaryota</taxon>
        <taxon>Metazoa</taxon>
        <taxon>Chordata</taxon>
        <taxon>Craniata</taxon>
        <taxon>Vertebrata</taxon>
        <taxon>Euteleostomi</taxon>
        <taxon>Actinopterygii</taxon>
        <taxon>Neopterygii</taxon>
        <taxon>Teleostei</taxon>
        <taxon>Ostariophysi</taxon>
        <taxon>Cypriniformes</taxon>
        <taxon>Cyprinidae</taxon>
        <taxon>Labeoninae</taxon>
        <taxon>Labeonini</taxon>
        <taxon>Cirrhinus</taxon>
    </lineage>
</organism>
<accession>A0ABD0P5M5</accession>
<keyword evidence="2" id="KW-1185">Reference proteome</keyword>
<feature type="non-terminal residue" evidence="1">
    <location>
        <position position="1"/>
    </location>
</feature>
<gene>
    <name evidence="1" type="ORF">M9458_037103</name>
</gene>
<evidence type="ECO:0000313" key="2">
    <source>
        <dbReference type="Proteomes" id="UP001529510"/>
    </source>
</evidence>
<protein>
    <submittedName>
        <fullName evidence="1">Uncharacterized protein</fullName>
    </submittedName>
</protein>
<dbReference type="AlphaFoldDB" id="A0ABD0P5M5"/>
<evidence type="ECO:0000313" key="1">
    <source>
        <dbReference type="EMBL" id="KAL0168881.1"/>
    </source>
</evidence>
<proteinExistence type="predicted"/>